<dbReference type="PANTHER" id="PTHR43976">
    <property type="entry name" value="SHORT CHAIN DEHYDROGENASE"/>
    <property type="match status" value="1"/>
</dbReference>
<reference evidence="6 7" key="1">
    <citation type="submission" date="2019-10" db="EMBL/GenBank/DDBJ databases">
        <title>Evaluation of single-gene subtyping targets for Pseudomonas.</title>
        <authorList>
            <person name="Reichler S.J."/>
            <person name="Orsi R.H."/>
            <person name="Wiedmann M."/>
            <person name="Martin N.H."/>
            <person name="Murphy S.I."/>
        </authorList>
    </citation>
    <scope>NUCLEOTIDE SEQUENCE [LARGE SCALE GENOMIC DNA]</scope>
    <source>
        <strain evidence="5 7">FSL R10-3254</strain>
        <strain evidence="4 6">FSL R10-3257</strain>
    </source>
</reference>
<keyword evidence="2" id="KW-0560">Oxidoreductase</keyword>
<dbReference type="RefSeq" id="WP_153330456.1">
    <property type="nucleotide sequence ID" value="NZ_WIWI01000078.1"/>
</dbReference>
<dbReference type="InterPro" id="IPR002347">
    <property type="entry name" value="SDR_fam"/>
</dbReference>
<sequence>MKKTMLITGSSSGVGAATARYFAEHGFNVVATVRNLDTAHGLDGIANLMVIRLDVEDTASIDSALTVALERFGRIDMVINNAGYGQYGVIEGMPIEKIRKNYDVNVFGVINVIQRVIPILRQQGGGMILNVGSCGGIFGLPNSSVYISTKFALEGLTESIAYELASQHIVVKLFEPGCIMTPFHERSARESNGNGNVPAYDAFLASTQEAMTKLAEGVATPEQVAKDIYAAVTDGTDRLRYCAPYGVEHLVKARRELDDQAYERFMRAQFPGAN</sequence>
<dbReference type="EMBL" id="WIWJ01000059">
    <property type="protein sequence ID" value="MQT49580.1"/>
    <property type="molecule type" value="Genomic_DNA"/>
</dbReference>
<organism evidence="4 6">
    <name type="scientific">Pseudomonas helleri</name>
    <dbReference type="NCBI Taxonomy" id="1608996"/>
    <lineage>
        <taxon>Bacteria</taxon>
        <taxon>Pseudomonadati</taxon>
        <taxon>Pseudomonadota</taxon>
        <taxon>Gammaproteobacteria</taxon>
        <taxon>Pseudomonadales</taxon>
        <taxon>Pseudomonadaceae</taxon>
        <taxon>Pseudomonas</taxon>
    </lineage>
</organism>
<dbReference type="SUPFAM" id="SSF51735">
    <property type="entry name" value="NAD(P)-binding Rossmann-fold domains"/>
    <property type="match status" value="1"/>
</dbReference>
<dbReference type="EMBL" id="WIWI01000078">
    <property type="protein sequence ID" value="MQT91908.1"/>
    <property type="molecule type" value="Genomic_DNA"/>
</dbReference>
<dbReference type="PRINTS" id="PR00080">
    <property type="entry name" value="SDRFAMILY"/>
</dbReference>
<dbReference type="CDD" id="cd05374">
    <property type="entry name" value="17beta-HSD-like_SDR_c"/>
    <property type="match status" value="1"/>
</dbReference>
<dbReference type="AlphaFoldDB" id="A0A6A7YEW2"/>
<evidence type="ECO:0000313" key="4">
    <source>
        <dbReference type="EMBL" id="MQT49580.1"/>
    </source>
</evidence>
<name>A0A6A7YEW2_9PSED</name>
<dbReference type="InterPro" id="IPR036291">
    <property type="entry name" value="NAD(P)-bd_dom_sf"/>
</dbReference>
<dbReference type="Pfam" id="PF00106">
    <property type="entry name" value="adh_short"/>
    <property type="match status" value="1"/>
</dbReference>
<dbReference type="PRINTS" id="PR00081">
    <property type="entry name" value="GDHRDH"/>
</dbReference>
<dbReference type="Proteomes" id="UP000489190">
    <property type="component" value="Unassembled WGS sequence"/>
</dbReference>
<protein>
    <submittedName>
        <fullName evidence="4">SDR family NAD(P)-dependent oxidoreductase</fullName>
    </submittedName>
</protein>
<dbReference type="InterPro" id="IPR051911">
    <property type="entry name" value="SDR_oxidoreductase"/>
</dbReference>
<evidence type="ECO:0000256" key="1">
    <source>
        <dbReference type="ARBA" id="ARBA00006484"/>
    </source>
</evidence>
<comment type="caution">
    <text evidence="4">The sequence shown here is derived from an EMBL/GenBank/DDBJ whole genome shotgun (WGS) entry which is preliminary data.</text>
</comment>
<dbReference type="PANTHER" id="PTHR43976:SF16">
    <property type="entry name" value="SHORT-CHAIN DEHYDROGENASE_REDUCTASE FAMILY PROTEIN"/>
    <property type="match status" value="1"/>
</dbReference>
<evidence type="ECO:0000256" key="3">
    <source>
        <dbReference type="RuleBase" id="RU000363"/>
    </source>
</evidence>
<accession>A0A6A7YEW2</accession>
<gene>
    <name evidence="5" type="ORF">GHO39_22620</name>
    <name evidence="4" type="ORF">GHO40_23030</name>
</gene>
<dbReference type="Proteomes" id="UP000441404">
    <property type="component" value="Unassembled WGS sequence"/>
</dbReference>
<evidence type="ECO:0000313" key="7">
    <source>
        <dbReference type="Proteomes" id="UP000489190"/>
    </source>
</evidence>
<dbReference type="Gene3D" id="3.40.50.720">
    <property type="entry name" value="NAD(P)-binding Rossmann-like Domain"/>
    <property type="match status" value="1"/>
</dbReference>
<proteinExistence type="inferred from homology"/>
<evidence type="ECO:0000313" key="6">
    <source>
        <dbReference type="Proteomes" id="UP000441404"/>
    </source>
</evidence>
<dbReference type="GO" id="GO:0016491">
    <property type="term" value="F:oxidoreductase activity"/>
    <property type="evidence" value="ECO:0007669"/>
    <property type="project" value="UniProtKB-KW"/>
</dbReference>
<evidence type="ECO:0000256" key="2">
    <source>
        <dbReference type="ARBA" id="ARBA00023002"/>
    </source>
</evidence>
<comment type="similarity">
    <text evidence="1 3">Belongs to the short-chain dehydrogenases/reductases (SDR) family.</text>
</comment>
<evidence type="ECO:0000313" key="5">
    <source>
        <dbReference type="EMBL" id="MQT91908.1"/>
    </source>
</evidence>